<feature type="transmembrane region" description="Helical" evidence="1">
    <location>
        <begin position="43"/>
        <end position="71"/>
    </location>
</feature>
<feature type="transmembrane region" description="Helical" evidence="1">
    <location>
        <begin position="122"/>
        <end position="144"/>
    </location>
</feature>
<dbReference type="Proteomes" id="UP000189681">
    <property type="component" value="Unassembled WGS sequence"/>
</dbReference>
<dbReference type="AlphaFoldDB" id="A0A1V4AXK0"/>
<sequence>MYNTTISLIGATFFIALTHAIMPNHWMPFALIGKGQKWSLTKTIFITAIAGLGHSLTTTLLGFIIAILGFHITKYAETFAEPLAGSILIVLGIIFVVVGRLRHGTHNHNHTKFSDKTIAISLFIMLSLSPCIAALPIFLAASTFSWSKLLLLSAILSVTTISGMLVLTILAYSGVKKNKPLQYRRVRKRNHWWNTNHYRHHIAHAALIPLRIPVPTSHVIIAVKPNLFPNW</sequence>
<evidence type="ECO:0000313" key="3">
    <source>
        <dbReference type="Proteomes" id="UP000189681"/>
    </source>
</evidence>
<dbReference type="STRING" id="1004156.AYP45_01030"/>
<reference evidence="2 3" key="1">
    <citation type="journal article" date="2017" name="Water Res.">
        <title>Discovery and metagenomic analysis of an anammox bacterial enrichment related to Candidatus "Brocadia caroliniensis" in a full-scale glycerol-fed nitritation-denitritation separate centrate treatment process.</title>
        <authorList>
            <person name="Park H."/>
            <person name="Brotto A.C."/>
            <person name="van Loosdrecht M.C."/>
            <person name="Chandran K."/>
        </authorList>
    </citation>
    <scope>NUCLEOTIDE SEQUENCE [LARGE SCALE GENOMIC DNA]</scope>
    <source>
        <strain evidence="2">26THWARD</strain>
    </source>
</reference>
<dbReference type="PANTHER" id="PTHR36394:SF1">
    <property type="entry name" value="OS01G0277700 PROTEIN"/>
    <property type="match status" value="1"/>
</dbReference>
<dbReference type="EMBL" id="AYTS01000010">
    <property type="protein sequence ID" value="OOP57846.1"/>
    <property type="molecule type" value="Genomic_DNA"/>
</dbReference>
<gene>
    <name evidence="2" type="ORF">AYP45_01030</name>
</gene>
<dbReference type="PANTHER" id="PTHR36394">
    <property type="entry name" value="OS01G0277700 PROTEIN"/>
    <property type="match status" value="1"/>
</dbReference>
<organism evidence="2 3">
    <name type="scientific">Candidatus Brocadia carolinensis</name>
    <dbReference type="NCBI Taxonomy" id="1004156"/>
    <lineage>
        <taxon>Bacteria</taxon>
        <taxon>Pseudomonadati</taxon>
        <taxon>Planctomycetota</taxon>
        <taxon>Candidatus Brocadiia</taxon>
        <taxon>Candidatus Brocadiales</taxon>
        <taxon>Candidatus Brocadiaceae</taxon>
        <taxon>Candidatus Brocadia</taxon>
    </lineage>
</organism>
<evidence type="ECO:0000256" key="1">
    <source>
        <dbReference type="SAM" id="Phobius"/>
    </source>
</evidence>
<feature type="transmembrane region" description="Helical" evidence="1">
    <location>
        <begin position="150"/>
        <end position="175"/>
    </location>
</feature>
<keyword evidence="1" id="KW-0812">Transmembrane</keyword>
<evidence type="ECO:0000313" key="2">
    <source>
        <dbReference type="EMBL" id="OOP57846.1"/>
    </source>
</evidence>
<protein>
    <recommendedName>
        <fullName evidence="4">Urease accessory protein UreH-like transmembrane domain-containing protein</fullName>
    </recommendedName>
</protein>
<evidence type="ECO:0008006" key="4">
    <source>
        <dbReference type="Google" id="ProtNLM"/>
    </source>
</evidence>
<name>A0A1V4AXK0_9BACT</name>
<feature type="transmembrane region" description="Helical" evidence="1">
    <location>
        <begin position="6"/>
        <end position="22"/>
    </location>
</feature>
<keyword evidence="1" id="KW-0472">Membrane</keyword>
<proteinExistence type="predicted"/>
<comment type="caution">
    <text evidence="2">The sequence shown here is derived from an EMBL/GenBank/DDBJ whole genome shotgun (WGS) entry which is preliminary data.</text>
</comment>
<feature type="transmembrane region" description="Helical" evidence="1">
    <location>
        <begin position="83"/>
        <end position="101"/>
    </location>
</feature>
<keyword evidence="1" id="KW-1133">Transmembrane helix</keyword>
<accession>A0A1V4AXK0</accession>